<dbReference type="Pfam" id="PF01547">
    <property type="entry name" value="SBP_bac_1"/>
    <property type="match status" value="1"/>
</dbReference>
<dbReference type="InterPro" id="IPR006059">
    <property type="entry name" value="SBP"/>
</dbReference>
<comment type="similarity">
    <text evidence="2">Belongs to the bacterial solute-binding protein 1 family.</text>
</comment>
<dbReference type="GO" id="GO:0042597">
    <property type="term" value="C:periplasmic space"/>
    <property type="evidence" value="ECO:0007669"/>
    <property type="project" value="UniProtKB-SubCell"/>
</dbReference>
<evidence type="ECO:0000256" key="1">
    <source>
        <dbReference type="ARBA" id="ARBA00004418"/>
    </source>
</evidence>
<dbReference type="InterPro" id="IPR006311">
    <property type="entry name" value="TAT_signal"/>
</dbReference>
<evidence type="ECO:0000256" key="4">
    <source>
        <dbReference type="ARBA" id="ARBA00022729"/>
    </source>
</evidence>
<evidence type="ECO:0000256" key="2">
    <source>
        <dbReference type="ARBA" id="ARBA00008520"/>
    </source>
</evidence>
<evidence type="ECO:0000313" key="9">
    <source>
        <dbReference type="EMBL" id="QGZ35602.1"/>
    </source>
</evidence>
<sequence>MKDTGKNSGKNSGPSRLITRRQTLQGAGVLGLGLALSGLAAPAIRAQGRKEIRFLNCETGKDTLAFFDRIAKEYQEKTGIEVRVDSVPLGEAFTKITNGIRSGTPYDVANVGFIGHVLLLADQDLIVPLNELTDPYEWGNNILFPMDDKVYWYPFDYNLSVIYYRKDLYEKLGLSLPDTWDQFVSNCQATIEGRRKGCIFPIGSNGATNWMSVAFMWAEGVKLFDDQWNVTLDAEGMKSKAAAYLDFMEKLYPTMPPGAIQADYATVLSNVVGGTVAHGPYAGRVLEAAERDNPQVAENLGIMPYMDSAGKAKAVSHGYDGWVVLKTDNTGPAMEFMRWMTTDRLVDFLHTAPVHFQPARLDIYDNDQWRSNPLITKYADQIETMRQMVTDDDLLVTSIDTQGPAPDIRPGKVFEGFVMPEMLQDKLIKGMSSTEAVEKAAARMRELIK</sequence>
<keyword evidence="4" id="KW-0732">Signal</keyword>
<proteinExistence type="inferred from homology"/>
<gene>
    <name evidence="9" type="ORF">GH266_14540</name>
</gene>
<dbReference type="Gene3D" id="3.40.190.10">
    <property type="entry name" value="Periplasmic binding protein-like II"/>
    <property type="match status" value="1"/>
</dbReference>
<dbReference type="PROSITE" id="PS51318">
    <property type="entry name" value="TAT"/>
    <property type="match status" value="1"/>
</dbReference>
<dbReference type="EMBL" id="CP046908">
    <property type="protein sequence ID" value="QGZ35602.1"/>
    <property type="molecule type" value="Genomic_DNA"/>
</dbReference>
<accession>A0A857CAW8</accession>
<protein>
    <submittedName>
        <fullName evidence="9">Extracellular solute-binding protein</fullName>
    </submittedName>
</protein>
<dbReference type="AlphaFoldDB" id="A0A857CAW8"/>
<dbReference type="SUPFAM" id="SSF53850">
    <property type="entry name" value="Periplasmic binding protein-like II"/>
    <property type="match status" value="1"/>
</dbReference>
<keyword evidence="7" id="KW-0564">Palmitate</keyword>
<name>A0A857CAW8_9HYPH</name>
<dbReference type="RefSeq" id="WP_158194469.1">
    <property type="nucleotide sequence ID" value="NZ_CP046908.1"/>
</dbReference>
<dbReference type="PANTHER" id="PTHR43649:SF33">
    <property type="entry name" value="POLYGALACTURONAN_RHAMNOGALACTURONAN-BINDING PROTEIN YTCQ"/>
    <property type="match status" value="1"/>
</dbReference>
<keyword evidence="5" id="KW-0574">Periplasm</keyword>
<evidence type="ECO:0000256" key="3">
    <source>
        <dbReference type="ARBA" id="ARBA00022475"/>
    </source>
</evidence>
<evidence type="ECO:0000256" key="6">
    <source>
        <dbReference type="ARBA" id="ARBA00023136"/>
    </source>
</evidence>
<evidence type="ECO:0000256" key="5">
    <source>
        <dbReference type="ARBA" id="ARBA00022764"/>
    </source>
</evidence>
<keyword evidence="6" id="KW-0472">Membrane</keyword>
<dbReference type="Proteomes" id="UP000435648">
    <property type="component" value="Chromosome"/>
</dbReference>
<dbReference type="KEGG" id="siw:GH266_14540"/>
<evidence type="ECO:0000256" key="7">
    <source>
        <dbReference type="ARBA" id="ARBA00023139"/>
    </source>
</evidence>
<dbReference type="OrthoDB" id="2509690at2"/>
<reference evidence="9 10" key="1">
    <citation type="submission" date="2019-12" db="EMBL/GenBank/DDBJ databases">
        <title>The genome of Stappia indica PHM037.</title>
        <authorList>
            <person name="Kacar D."/>
            <person name="Galan B."/>
            <person name="Canedo L."/>
            <person name="Rodriguez P."/>
            <person name="de la Calle F."/>
            <person name="Garcia J.L."/>
        </authorList>
    </citation>
    <scope>NUCLEOTIDE SEQUENCE [LARGE SCALE GENOMIC DNA]</scope>
    <source>
        <strain evidence="9 10">PHM037</strain>
    </source>
</reference>
<organism evidence="9 10">
    <name type="scientific">Stappia indica</name>
    <dbReference type="NCBI Taxonomy" id="538381"/>
    <lineage>
        <taxon>Bacteria</taxon>
        <taxon>Pseudomonadati</taxon>
        <taxon>Pseudomonadota</taxon>
        <taxon>Alphaproteobacteria</taxon>
        <taxon>Hyphomicrobiales</taxon>
        <taxon>Stappiaceae</taxon>
        <taxon>Stappia</taxon>
    </lineage>
</organism>
<dbReference type="PANTHER" id="PTHR43649">
    <property type="entry name" value="ARABINOSE-BINDING PROTEIN-RELATED"/>
    <property type="match status" value="1"/>
</dbReference>
<comment type="subcellular location">
    <subcellularLocation>
        <location evidence="1">Periplasm</location>
    </subcellularLocation>
</comment>
<dbReference type="InterPro" id="IPR050490">
    <property type="entry name" value="Bact_solute-bd_prot1"/>
</dbReference>
<keyword evidence="3" id="KW-1003">Cell membrane</keyword>
<evidence type="ECO:0000256" key="8">
    <source>
        <dbReference type="ARBA" id="ARBA00023288"/>
    </source>
</evidence>
<keyword evidence="8" id="KW-0449">Lipoprotein</keyword>
<evidence type="ECO:0000313" key="10">
    <source>
        <dbReference type="Proteomes" id="UP000435648"/>
    </source>
</evidence>